<feature type="region of interest" description="Disordered" evidence="1">
    <location>
        <begin position="31"/>
        <end position="54"/>
    </location>
</feature>
<evidence type="ECO:0000256" key="1">
    <source>
        <dbReference type="SAM" id="MobiDB-lite"/>
    </source>
</evidence>
<dbReference type="GO" id="GO:0030288">
    <property type="term" value="C:outer membrane-bounded periplasmic space"/>
    <property type="evidence" value="ECO:0007669"/>
    <property type="project" value="TreeGrafter"/>
</dbReference>
<reference evidence="3 4" key="1">
    <citation type="submission" date="2018-05" db="EMBL/GenBank/DDBJ databases">
        <title>Leucothrix arctica sp. nov., isolated from Arctic seawater.</title>
        <authorList>
            <person name="Choi A."/>
            <person name="Baek K."/>
        </authorList>
    </citation>
    <scope>NUCLEOTIDE SEQUENCE [LARGE SCALE GENOMIC DNA]</scope>
    <source>
        <strain evidence="3 4">IMCC9719</strain>
    </source>
</reference>
<keyword evidence="4" id="KW-1185">Reference proteome</keyword>
<feature type="region of interest" description="Disordered" evidence="1">
    <location>
        <begin position="73"/>
        <end position="95"/>
    </location>
</feature>
<feature type="compositionally biased region" description="Basic residues" evidence="1">
    <location>
        <begin position="43"/>
        <end position="54"/>
    </location>
</feature>
<evidence type="ECO:0000256" key="2">
    <source>
        <dbReference type="SAM" id="SignalP"/>
    </source>
</evidence>
<feature type="compositionally biased region" description="Basic residues" evidence="1">
    <location>
        <begin position="124"/>
        <end position="136"/>
    </location>
</feature>
<dbReference type="InterPro" id="IPR052211">
    <property type="entry name" value="Cpx_auxiliary_protein"/>
</dbReference>
<sequence length="136" mass="14588">MKNVILVTLLASTLGLGAAAVHANDTTGTQGVKTYAQSEDGKHKGKRSGRRGGMIKHMTEALSLTEAQVAQMKSLREANKGTKGSKDKAARKAGREQFETQFKAILTPEQLVKLEALHSERGGKHGGKRGQKHNAE</sequence>
<evidence type="ECO:0000313" key="3">
    <source>
        <dbReference type="EMBL" id="PWQ96163.1"/>
    </source>
</evidence>
<evidence type="ECO:0000313" key="4">
    <source>
        <dbReference type="Proteomes" id="UP000245506"/>
    </source>
</evidence>
<feature type="chain" id="PRO_5016314514" evidence="2">
    <location>
        <begin position="24"/>
        <end position="136"/>
    </location>
</feature>
<comment type="caution">
    <text evidence="3">The sequence shown here is derived from an EMBL/GenBank/DDBJ whole genome shotgun (WGS) entry which is preliminary data.</text>
</comment>
<feature type="region of interest" description="Disordered" evidence="1">
    <location>
        <begin position="115"/>
        <end position="136"/>
    </location>
</feature>
<accession>A0A317CFI8</accession>
<proteinExistence type="predicted"/>
<keyword evidence="2" id="KW-0732">Signal</keyword>
<dbReference type="GO" id="GO:0051082">
    <property type="term" value="F:unfolded protein binding"/>
    <property type="evidence" value="ECO:0007669"/>
    <property type="project" value="TreeGrafter"/>
</dbReference>
<feature type="compositionally biased region" description="Basic and acidic residues" evidence="1">
    <location>
        <begin position="74"/>
        <end position="95"/>
    </location>
</feature>
<dbReference type="RefSeq" id="WP_109823135.1">
    <property type="nucleotide sequence ID" value="NZ_QGKL01000029.1"/>
</dbReference>
<dbReference type="AlphaFoldDB" id="A0A317CFI8"/>
<gene>
    <name evidence="3" type="ORF">DKT75_09200</name>
</gene>
<dbReference type="PANTHER" id="PTHR38102:SF1">
    <property type="entry name" value="PERIPLASMIC CHAPERONE SPY"/>
    <property type="match status" value="1"/>
</dbReference>
<dbReference type="Proteomes" id="UP000245506">
    <property type="component" value="Unassembled WGS sequence"/>
</dbReference>
<dbReference type="EMBL" id="QGKL01000029">
    <property type="protein sequence ID" value="PWQ96163.1"/>
    <property type="molecule type" value="Genomic_DNA"/>
</dbReference>
<name>A0A317CFI8_9GAMM</name>
<feature type="signal peptide" evidence="2">
    <location>
        <begin position="1"/>
        <end position="23"/>
    </location>
</feature>
<organism evidence="3 4">
    <name type="scientific">Leucothrix arctica</name>
    <dbReference type="NCBI Taxonomy" id="1481894"/>
    <lineage>
        <taxon>Bacteria</taxon>
        <taxon>Pseudomonadati</taxon>
        <taxon>Pseudomonadota</taxon>
        <taxon>Gammaproteobacteria</taxon>
        <taxon>Thiotrichales</taxon>
        <taxon>Thiotrichaceae</taxon>
        <taxon>Leucothrix</taxon>
    </lineage>
</organism>
<protein>
    <submittedName>
        <fullName evidence="3">Uncharacterized protein</fullName>
    </submittedName>
</protein>
<dbReference type="PANTHER" id="PTHR38102">
    <property type="entry name" value="PERIPLASMIC CHAPERONE SPY"/>
    <property type="match status" value="1"/>
</dbReference>